<gene>
    <name evidence="1" type="ORF">CCMSSC00406_0001864</name>
</gene>
<organism evidence="1 2">
    <name type="scientific">Pleurotus cornucopiae</name>
    <name type="common">Cornucopia mushroom</name>
    <dbReference type="NCBI Taxonomy" id="5321"/>
    <lineage>
        <taxon>Eukaryota</taxon>
        <taxon>Fungi</taxon>
        <taxon>Dikarya</taxon>
        <taxon>Basidiomycota</taxon>
        <taxon>Agaricomycotina</taxon>
        <taxon>Agaricomycetes</taxon>
        <taxon>Agaricomycetidae</taxon>
        <taxon>Agaricales</taxon>
        <taxon>Pleurotineae</taxon>
        <taxon>Pleurotaceae</taxon>
        <taxon>Pleurotus</taxon>
    </lineage>
</organism>
<name>A0ACB7J4Q2_PLECO</name>
<keyword evidence="2" id="KW-1185">Reference proteome</keyword>
<reference evidence="1 2" key="1">
    <citation type="journal article" date="2021" name="Appl. Environ. Microbiol.">
        <title>Genetic linkage and physical mapping for an oyster mushroom Pleurotus cornucopiae and QTL analysis for the trait cap color.</title>
        <authorList>
            <person name="Zhang Y."/>
            <person name="Gao W."/>
            <person name="Sonnenberg A."/>
            <person name="Chen Q."/>
            <person name="Zhang J."/>
            <person name="Huang C."/>
        </authorList>
    </citation>
    <scope>NUCLEOTIDE SEQUENCE [LARGE SCALE GENOMIC DNA]</scope>
    <source>
        <strain evidence="1">CCMSSC00406</strain>
    </source>
</reference>
<comment type="caution">
    <text evidence="1">The sequence shown here is derived from an EMBL/GenBank/DDBJ whole genome shotgun (WGS) entry which is preliminary data.</text>
</comment>
<protein>
    <submittedName>
        <fullName evidence="1">Uncharacterized protein</fullName>
    </submittedName>
</protein>
<dbReference type="Proteomes" id="UP000824881">
    <property type="component" value="Unassembled WGS sequence"/>
</dbReference>
<dbReference type="EMBL" id="WQMT02000003">
    <property type="protein sequence ID" value="KAG9224985.1"/>
    <property type="molecule type" value="Genomic_DNA"/>
</dbReference>
<proteinExistence type="predicted"/>
<accession>A0ACB7J4Q2</accession>
<evidence type="ECO:0000313" key="2">
    <source>
        <dbReference type="Proteomes" id="UP000824881"/>
    </source>
</evidence>
<sequence length="983" mass="106608">MRRRSNKSAKVPNVKLRPAQQSPSNSRKNALRADESVCLVDESQFGSDDNYNDYTPRPLRGVVVCATGIADKPTLFKQAVELGALAMSAFTDRVTHLVAVGHGGAKYMCAVERKIPILQPSWITECFQVWLRGDDVDVAEMTNKHRLPVFSDIVLCPSGITDITRRTQIHRLVTEHGGTYVKNLERPVRVTHLLCSGEEETDKMRYAEKFNSTGEAKPPILLVWEEWFWDSLEFGGRFDEDKYQVRRPRPERKTITAQPTTVFEDSIPSSLADSSSIIAPKPHGDEQDPEEAASVKVLPAVTLQLWESLLKVRGYEISPGGKLARSPTKVRSIMAHIGAEPESPSQNGQRKSVIDKFRRANSFAEPASQGFRRTKTIPALALSKGASFGKDGPRNGVVEGPGEPGPSSSPHRAPPSSRSPSPEIGALEEHSGPFEPLAPMPDAGDIEMSESERAPAVPGLLYSGKIFRALGEASCSSVREAIESQGGRLVGEKAAANVEVDYILVRLVSGSKYYHDEASQTERQKYRTECWLERCMFEERIISPSENITFAPLELRRSIPGVGKIVVSLSGLDQSEVCCVKRLAKALGILISPNFSRRSTHLLCPAGTGAKFEKAKEWGIPVVNMGWLEGIAKTGKIIPVSGFRVGPGGAIQEAVLDPGKTNKGKGKAIESPIVDITNSGTQDESTLATPEFAIAVPSQASEVVPKSAFGVPNGLLDAETTKRLHVAPTKNTLSGASSDVISPKDHAPSPDALGHSPEHPSLSPSQPYAPLHVAPDPLHRSNPFQDDDQRDNLRIPSSSSPSPMKLPGDVDGGRQTVPSSPSKGSQGRHIPSPTKMSAEAAIALQKSLTSLLGKRRESDEDPTVQAGTSGAAGTRAKRARPQRSKGQARQTSEIRVANTPGTTVDPFGPYNLNHRHASDDMNEDTSQGSVRDEIVGIKYEDPKQREERQRLMDLLGDTVDADVESKGKSRVGGRRPTRRKAGF</sequence>
<evidence type="ECO:0000313" key="1">
    <source>
        <dbReference type="EMBL" id="KAG9224985.1"/>
    </source>
</evidence>